<dbReference type="Proteomes" id="UP001341297">
    <property type="component" value="Unassembled WGS sequence"/>
</dbReference>
<reference evidence="2 4" key="3">
    <citation type="submission" date="2023-03" db="EMBL/GenBank/DDBJ databases">
        <title>Agriculturally important microbes genome sequencing.</title>
        <authorList>
            <person name="Dunlap C."/>
        </authorList>
    </citation>
    <scope>NUCLEOTIDE SEQUENCE [LARGE SCALE GENOMIC DNA]</scope>
    <source>
        <strain evidence="2 4">CBP-3203</strain>
    </source>
</reference>
<dbReference type="EMBL" id="LECW02000005">
    <property type="protein sequence ID" value="KRT94636.1"/>
    <property type="molecule type" value="Genomic_DNA"/>
</dbReference>
<comment type="caution">
    <text evidence="1">The sequence shown here is derived from an EMBL/GenBank/DDBJ whole genome shotgun (WGS) entry which is preliminary data.</text>
</comment>
<accession>A0A0J6E814</accession>
<dbReference type="Proteomes" id="UP000036168">
    <property type="component" value="Unassembled WGS sequence"/>
</dbReference>
<sequence length="77" mass="8629">MDDRIAACDHTACNGTGDAAVLLRTSDSLREPASCRLFFVLALSVTLENFFQEGWRTAEKQVVYKTKCEIADRKQES</sequence>
<proteinExistence type="predicted"/>
<organism evidence="1 3">
    <name type="scientific">Bacillus glycinifermentans</name>
    <dbReference type="NCBI Taxonomy" id="1664069"/>
    <lineage>
        <taxon>Bacteria</taxon>
        <taxon>Bacillati</taxon>
        <taxon>Bacillota</taxon>
        <taxon>Bacilli</taxon>
        <taxon>Bacillales</taxon>
        <taxon>Bacillaceae</taxon>
        <taxon>Bacillus</taxon>
    </lineage>
</organism>
<accession>A0A0J6H745</accession>
<name>A0A0J6H745_9BACI</name>
<protein>
    <submittedName>
        <fullName evidence="1">Uncharacterized protein</fullName>
    </submittedName>
</protein>
<gene>
    <name evidence="1" type="ORF">AB447_213325</name>
    <name evidence="2" type="ORF">P8828_12685</name>
</gene>
<dbReference type="AlphaFoldDB" id="A0A0J6H745"/>
<evidence type="ECO:0000313" key="1">
    <source>
        <dbReference type="EMBL" id="KRT94636.1"/>
    </source>
</evidence>
<dbReference type="RefSeq" id="WP_048355255.1">
    <property type="nucleotide sequence ID" value="NZ_CP023481.1"/>
</dbReference>
<keyword evidence="4" id="KW-1185">Reference proteome</keyword>
<reference evidence="1 3" key="1">
    <citation type="journal article" date="2015" name="Int. J. Syst. Evol. Microbiol.">
        <title>Bacillus glycinifermentans sp. nov., isolated from fermented soybean paste.</title>
        <authorList>
            <person name="Kim S.J."/>
            <person name="Dunlap C.A."/>
            <person name="Kwon S.W."/>
            <person name="Rooney A.P."/>
        </authorList>
    </citation>
    <scope>NUCLEOTIDE SEQUENCE [LARGE SCALE GENOMIC DNA]</scope>
    <source>
        <strain evidence="1 3">GO-13</strain>
    </source>
</reference>
<evidence type="ECO:0000313" key="2">
    <source>
        <dbReference type="EMBL" id="MEC0485692.1"/>
    </source>
</evidence>
<dbReference type="PATRIC" id="fig|1664069.3.peg.478"/>
<evidence type="ECO:0000313" key="3">
    <source>
        <dbReference type="Proteomes" id="UP000036168"/>
    </source>
</evidence>
<reference evidence="1" key="2">
    <citation type="submission" date="2015-10" db="EMBL/GenBank/DDBJ databases">
        <authorList>
            <person name="Gilbert D.G."/>
        </authorList>
    </citation>
    <scope>NUCLEOTIDE SEQUENCE</scope>
    <source>
        <strain evidence="1">GO-13</strain>
    </source>
</reference>
<dbReference type="EMBL" id="JARRTL010000010">
    <property type="protein sequence ID" value="MEC0485692.1"/>
    <property type="molecule type" value="Genomic_DNA"/>
</dbReference>
<evidence type="ECO:0000313" key="4">
    <source>
        <dbReference type="Proteomes" id="UP001341297"/>
    </source>
</evidence>